<comment type="caution">
    <text evidence="3">The sequence shown here is derived from an EMBL/GenBank/DDBJ whole genome shotgun (WGS) entry which is preliminary data.</text>
</comment>
<feature type="transmembrane region" description="Helical" evidence="2">
    <location>
        <begin position="266"/>
        <end position="284"/>
    </location>
</feature>
<gene>
    <name evidence="3" type="ORF">Tsubulata_020979</name>
</gene>
<dbReference type="OrthoDB" id="785439at2759"/>
<evidence type="ECO:0000313" key="3">
    <source>
        <dbReference type="EMBL" id="KAJ4836407.1"/>
    </source>
</evidence>
<feature type="region of interest" description="Disordered" evidence="1">
    <location>
        <begin position="232"/>
        <end position="257"/>
    </location>
</feature>
<evidence type="ECO:0000313" key="4">
    <source>
        <dbReference type="Proteomes" id="UP001141552"/>
    </source>
</evidence>
<feature type="compositionally biased region" description="Basic and acidic residues" evidence="1">
    <location>
        <begin position="237"/>
        <end position="255"/>
    </location>
</feature>
<reference evidence="3" key="2">
    <citation type="journal article" date="2023" name="Plants (Basel)">
        <title>Annotation of the Turnera subulata (Passifloraceae) Draft Genome Reveals the S-Locus Evolved after the Divergence of Turneroideae from Passifloroideae in a Stepwise Manner.</title>
        <authorList>
            <person name="Henning P.M."/>
            <person name="Roalson E.H."/>
            <person name="Mir W."/>
            <person name="McCubbin A.G."/>
            <person name="Shore J.S."/>
        </authorList>
    </citation>
    <scope>NUCLEOTIDE SEQUENCE</scope>
    <source>
        <strain evidence="3">F60SS</strain>
    </source>
</reference>
<evidence type="ECO:0000256" key="2">
    <source>
        <dbReference type="SAM" id="Phobius"/>
    </source>
</evidence>
<reference evidence="3" key="1">
    <citation type="submission" date="2022-02" db="EMBL/GenBank/DDBJ databases">
        <authorList>
            <person name="Henning P.M."/>
            <person name="McCubbin A.G."/>
            <person name="Shore J.S."/>
        </authorList>
    </citation>
    <scope>NUCLEOTIDE SEQUENCE</scope>
    <source>
        <strain evidence="3">F60SS</strain>
        <tissue evidence="3">Leaves</tissue>
    </source>
</reference>
<dbReference type="AlphaFoldDB" id="A0A9Q0FTN7"/>
<name>A0A9Q0FTN7_9ROSI</name>
<evidence type="ECO:0000256" key="1">
    <source>
        <dbReference type="SAM" id="MobiDB-lite"/>
    </source>
</evidence>
<keyword evidence="2" id="KW-0472">Membrane</keyword>
<proteinExistence type="predicted"/>
<evidence type="ECO:0008006" key="5">
    <source>
        <dbReference type="Google" id="ProtNLM"/>
    </source>
</evidence>
<protein>
    <recommendedName>
        <fullName evidence="5">Transmembrane protein</fullName>
    </recommendedName>
</protein>
<keyword evidence="4" id="KW-1185">Reference proteome</keyword>
<keyword evidence="2" id="KW-1133">Transmembrane helix</keyword>
<dbReference type="EMBL" id="JAKUCV010004128">
    <property type="protein sequence ID" value="KAJ4836407.1"/>
    <property type="molecule type" value="Genomic_DNA"/>
</dbReference>
<dbReference type="PANTHER" id="PTHR35719">
    <property type="entry name" value="OS01G0680600 PROTEIN"/>
    <property type="match status" value="1"/>
</dbReference>
<keyword evidence="2" id="KW-0812">Transmembrane</keyword>
<accession>A0A9Q0FTN7</accession>
<dbReference type="PANTHER" id="PTHR35719:SF5">
    <property type="entry name" value="T6K12.7 PROTEIN"/>
    <property type="match status" value="1"/>
</dbReference>
<sequence>MLLYALPFQLSFTTPSSSLPLPLPNPNRLSKTWDPHSIHCLAWKSSGPTSTGGSEFNLEDELYREGGDGFDEFEFSGGAKKRAWWSFDDGEDDDDWGFGDEEDGFWVFQVIRAFGWMVPAIAVSFLLGTGNSNAFVMALAVPLGQTVVSLVVDKVWGSASVGRKARRRTKTVKKPFAQASYRTKTSARKEDLNRARGKRTSYQSWVAGSDGSRRNNGKGELRFGGWDELDSMSQEASRGRPIEKGYQRQEKEGKLSRRGRVRDTPLLIRLMIAMFPFLGSWTKFLF</sequence>
<feature type="transmembrane region" description="Helical" evidence="2">
    <location>
        <begin position="105"/>
        <end position="127"/>
    </location>
</feature>
<organism evidence="3 4">
    <name type="scientific">Turnera subulata</name>
    <dbReference type="NCBI Taxonomy" id="218843"/>
    <lineage>
        <taxon>Eukaryota</taxon>
        <taxon>Viridiplantae</taxon>
        <taxon>Streptophyta</taxon>
        <taxon>Embryophyta</taxon>
        <taxon>Tracheophyta</taxon>
        <taxon>Spermatophyta</taxon>
        <taxon>Magnoliopsida</taxon>
        <taxon>eudicotyledons</taxon>
        <taxon>Gunneridae</taxon>
        <taxon>Pentapetalae</taxon>
        <taxon>rosids</taxon>
        <taxon>fabids</taxon>
        <taxon>Malpighiales</taxon>
        <taxon>Passifloraceae</taxon>
        <taxon>Turnera</taxon>
    </lineage>
</organism>
<dbReference type="Proteomes" id="UP001141552">
    <property type="component" value="Unassembled WGS sequence"/>
</dbReference>